<name>A0AAD9QXG8_ACRCE</name>
<accession>A0AAD9QXG8</accession>
<sequence>MNEWSSKTSNPRALIGKLTRFDKGIRSLFEQAIFPKDGSPRIFSNFNGSPIDRREIQTYPEWKVQMCFRNLSRHHRKRSSRKIIYILPIGPFTEAVWKPIEGLQISVFELLANFLRTFFQGMDLKIMDEILVSKVNCTRRIHTVTGKLQLLASDMLRHLKSSLPPDGYCIIGICWVDLYPDEQWNFVLGESSCTDGCAVMSFGHFEPQSFIKKQQNQIQININADHKLQNNFSLLYNRNCIGQKLFVAELPMLLKSVRN</sequence>
<gene>
    <name evidence="1" type="ORF">P5673_006053</name>
</gene>
<keyword evidence="2" id="KW-1185">Reference proteome</keyword>
<dbReference type="InterPro" id="IPR024079">
    <property type="entry name" value="MetalloPept_cat_dom_sf"/>
</dbReference>
<organism evidence="1 2">
    <name type="scientific">Acropora cervicornis</name>
    <name type="common">Staghorn coral</name>
    <dbReference type="NCBI Taxonomy" id="6130"/>
    <lineage>
        <taxon>Eukaryota</taxon>
        <taxon>Metazoa</taxon>
        <taxon>Cnidaria</taxon>
        <taxon>Anthozoa</taxon>
        <taxon>Hexacorallia</taxon>
        <taxon>Scleractinia</taxon>
        <taxon>Astrocoeniina</taxon>
        <taxon>Acroporidae</taxon>
        <taxon>Acropora</taxon>
    </lineage>
</organism>
<dbReference type="AlphaFoldDB" id="A0AAD9QXG8"/>
<dbReference type="PANTHER" id="PTHR32205">
    <property type="entry name" value="ARCHAEMETZINCIN-2-RELATED"/>
    <property type="match status" value="1"/>
</dbReference>
<dbReference type="GO" id="GO:0008237">
    <property type="term" value="F:metallopeptidase activity"/>
    <property type="evidence" value="ECO:0007669"/>
    <property type="project" value="InterPro"/>
</dbReference>
<evidence type="ECO:0000313" key="2">
    <source>
        <dbReference type="Proteomes" id="UP001249851"/>
    </source>
</evidence>
<reference evidence="1" key="2">
    <citation type="journal article" date="2023" name="Science">
        <title>Genomic signatures of disease resistance in endangered staghorn corals.</title>
        <authorList>
            <person name="Vollmer S.V."/>
            <person name="Selwyn J.D."/>
            <person name="Despard B.A."/>
            <person name="Roesel C.L."/>
        </authorList>
    </citation>
    <scope>NUCLEOTIDE SEQUENCE</scope>
    <source>
        <strain evidence="1">K2</strain>
    </source>
</reference>
<dbReference type="Proteomes" id="UP001249851">
    <property type="component" value="Unassembled WGS sequence"/>
</dbReference>
<dbReference type="EMBL" id="JARQWQ010000010">
    <property type="protein sequence ID" value="KAK2569157.1"/>
    <property type="molecule type" value="Genomic_DNA"/>
</dbReference>
<evidence type="ECO:0000313" key="1">
    <source>
        <dbReference type="EMBL" id="KAK2569157.1"/>
    </source>
</evidence>
<protein>
    <submittedName>
        <fullName evidence="1">Archaemetzincin-2</fullName>
    </submittedName>
</protein>
<reference evidence="1" key="1">
    <citation type="journal article" date="2023" name="G3 (Bethesda)">
        <title>Whole genome assembly and annotation of the endangered Caribbean coral Acropora cervicornis.</title>
        <authorList>
            <person name="Selwyn J.D."/>
            <person name="Vollmer S.V."/>
        </authorList>
    </citation>
    <scope>NUCLEOTIDE SEQUENCE</scope>
    <source>
        <strain evidence="1">K2</strain>
    </source>
</reference>
<dbReference type="InterPro" id="IPR052009">
    <property type="entry name" value="Archaemetzincin"/>
</dbReference>
<proteinExistence type="predicted"/>
<comment type="caution">
    <text evidence="1">The sequence shown here is derived from an EMBL/GenBank/DDBJ whole genome shotgun (WGS) entry which is preliminary data.</text>
</comment>
<dbReference type="Gene3D" id="3.40.390.10">
    <property type="entry name" value="Collagenase (Catalytic Domain)"/>
    <property type="match status" value="1"/>
</dbReference>
<dbReference type="PANTHER" id="PTHR32205:SF5">
    <property type="entry name" value="ARCHAEMETZINCIN-2"/>
    <property type="match status" value="1"/>
</dbReference>